<proteinExistence type="predicted"/>
<sequence>MTEKEARAVLRERMGNDYYFLPAKDEAEWVRQIMVGTFFTASDNSQKARRVV</sequence>
<organism evidence="1 2">
    <name type="scientific">Aquamicrobium soli</name>
    <dbReference type="NCBI Taxonomy" id="1811518"/>
    <lineage>
        <taxon>Bacteria</taxon>
        <taxon>Pseudomonadati</taxon>
        <taxon>Pseudomonadota</taxon>
        <taxon>Alphaproteobacteria</taxon>
        <taxon>Hyphomicrobiales</taxon>
        <taxon>Phyllobacteriaceae</taxon>
        <taxon>Aquamicrobium</taxon>
    </lineage>
</organism>
<protein>
    <submittedName>
        <fullName evidence="1">Uncharacterized protein</fullName>
    </submittedName>
</protein>
<dbReference type="RefSeq" id="WP_378220706.1">
    <property type="nucleotide sequence ID" value="NZ_JBHRTK010000012.1"/>
</dbReference>
<accession>A0ABV7KBG3</accession>
<evidence type="ECO:0000313" key="2">
    <source>
        <dbReference type="Proteomes" id="UP001595583"/>
    </source>
</evidence>
<name>A0ABV7KBG3_9HYPH</name>
<dbReference type="EMBL" id="JBHRTK010000012">
    <property type="protein sequence ID" value="MFC3206905.1"/>
    <property type="molecule type" value="Genomic_DNA"/>
</dbReference>
<comment type="caution">
    <text evidence="1">The sequence shown here is derived from an EMBL/GenBank/DDBJ whole genome shotgun (WGS) entry which is preliminary data.</text>
</comment>
<keyword evidence="2" id="KW-1185">Reference proteome</keyword>
<reference evidence="2" key="1">
    <citation type="journal article" date="2019" name="Int. J. Syst. Evol. Microbiol.">
        <title>The Global Catalogue of Microorganisms (GCM) 10K type strain sequencing project: providing services to taxonomists for standard genome sequencing and annotation.</title>
        <authorList>
            <consortium name="The Broad Institute Genomics Platform"/>
            <consortium name="The Broad Institute Genome Sequencing Center for Infectious Disease"/>
            <person name="Wu L."/>
            <person name="Ma J."/>
        </authorList>
    </citation>
    <scope>NUCLEOTIDE SEQUENCE [LARGE SCALE GENOMIC DNA]</scope>
    <source>
        <strain evidence="2">KCTC 52165</strain>
    </source>
</reference>
<evidence type="ECO:0000313" key="1">
    <source>
        <dbReference type="EMBL" id="MFC3206905.1"/>
    </source>
</evidence>
<dbReference type="Proteomes" id="UP001595583">
    <property type="component" value="Unassembled WGS sequence"/>
</dbReference>
<gene>
    <name evidence="1" type="ORF">ACFOHJ_11830</name>
</gene>